<proteinExistence type="predicted"/>
<reference evidence="2 3" key="1">
    <citation type="journal article" date="2018" name="Nat. Biotechnol.">
        <title>A standardized bacterial taxonomy based on genome phylogeny substantially revises the tree of life.</title>
        <authorList>
            <person name="Parks D.H."/>
            <person name="Chuvochina M."/>
            <person name="Waite D.W."/>
            <person name="Rinke C."/>
            <person name="Skarshewski A."/>
            <person name="Chaumeil P.A."/>
            <person name="Hugenholtz P."/>
        </authorList>
    </citation>
    <scope>NUCLEOTIDE SEQUENCE [LARGE SCALE GENOMIC DNA]</scope>
    <source>
        <strain evidence="2">UBA8557</strain>
    </source>
</reference>
<dbReference type="Proteomes" id="UP000259173">
    <property type="component" value="Unassembled WGS sequence"/>
</dbReference>
<dbReference type="SUPFAM" id="SSF51695">
    <property type="entry name" value="PLC-like phosphodiesterases"/>
    <property type="match status" value="1"/>
</dbReference>
<dbReference type="GO" id="GO:0008081">
    <property type="term" value="F:phosphoric diester hydrolase activity"/>
    <property type="evidence" value="ECO:0007669"/>
    <property type="project" value="InterPro"/>
</dbReference>
<dbReference type="InterPro" id="IPR030395">
    <property type="entry name" value="GP_PDE_dom"/>
</dbReference>
<evidence type="ECO:0000313" key="2">
    <source>
        <dbReference type="EMBL" id="HAE94264.1"/>
    </source>
</evidence>
<dbReference type="EMBL" id="DMBR01000206">
    <property type="protein sequence ID" value="HAE94264.1"/>
    <property type="molecule type" value="Genomic_DNA"/>
</dbReference>
<organism evidence="2 3">
    <name type="scientific">Hyphomonas atlantica</name>
    <dbReference type="NCBI Taxonomy" id="1280948"/>
    <lineage>
        <taxon>Bacteria</taxon>
        <taxon>Pseudomonadati</taxon>
        <taxon>Pseudomonadota</taxon>
        <taxon>Alphaproteobacteria</taxon>
        <taxon>Hyphomonadales</taxon>
        <taxon>Hyphomonadaceae</taxon>
        <taxon>Hyphomonas</taxon>
    </lineage>
</organism>
<gene>
    <name evidence="2" type="ORF">DCG65_06870</name>
</gene>
<feature type="domain" description="GP-PDE" evidence="1">
    <location>
        <begin position="1"/>
        <end position="47"/>
    </location>
</feature>
<accession>A0A3B9L0C9</accession>
<dbReference type="Pfam" id="PF03009">
    <property type="entry name" value="GDPD"/>
    <property type="match status" value="1"/>
</dbReference>
<name>A0A3B9L0C9_9PROT</name>
<protein>
    <submittedName>
        <fullName evidence="2">Glycerophosphodiester phosphodiesterase</fullName>
    </submittedName>
</protein>
<evidence type="ECO:0000259" key="1">
    <source>
        <dbReference type="Pfam" id="PF03009"/>
    </source>
</evidence>
<feature type="non-terminal residue" evidence="2">
    <location>
        <position position="1"/>
    </location>
</feature>
<dbReference type="InterPro" id="IPR017946">
    <property type="entry name" value="PLC-like_Pdiesterase_TIM-brl"/>
</dbReference>
<dbReference type="GO" id="GO:0006629">
    <property type="term" value="P:lipid metabolic process"/>
    <property type="evidence" value="ECO:0007669"/>
    <property type="project" value="InterPro"/>
</dbReference>
<comment type="caution">
    <text evidence="2">The sequence shown here is derived from an EMBL/GenBank/DDBJ whole genome shotgun (WGS) entry which is preliminary data.</text>
</comment>
<dbReference type="Gene3D" id="3.20.20.190">
    <property type="entry name" value="Phosphatidylinositol (PI) phosphodiesterase"/>
    <property type="match status" value="1"/>
</dbReference>
<sequence length="56" mass="6217">AHALGKIVHVYTVRDDEPAEGFASAEEELKVLIEAGVDGIWTDYPETAVIVRKDYE</sequence>
<dbReference type="AlphaFoldDB" id="A0A3B9L0C9"/>
<evidence type="ECO:0000313" key="3">
    <source>
        <dbReference type="Proteomes" id="UP000259173"/>
    </source>
</evidence>